<organism evidence="1 2">
    <name type="scientific">Lysinibacillus antri</name>
    <dbReference type="NCBI Taxonomy" id="2498145"/>
    <lineage>
        <taxon>Bacteria</taxon>
        <taxon>Bacillati</taxon>
        <taxon>Bacillota</taxon>
        <taxon>Bacilli</taxon>
        <taxon>Bacillales</taxon>
        <taxon>Bacillaceae</taxon>
        <taxon>Lysinibacillus</taxon>
    </lineage>
</organism>
<reference evidence="1 2" key="1">
    <citation type="submission" date="2018-12" db="EMBL/GenBank/DDBJ databases">
        <title>Lysinibacillus antri sp. nov., isolated from a cave soil.</title>
        <authorList>
            <person name="Narsing Rao M.P."/>
            <person name="Zhang H."/>
            <person name="Dong Z.-Y."/>
            <person name="Niu X.-K."/>
            <person name="Zhang K."/>
            <person name="Fang B.-Z."/>
            <person name="Kang Y.-Q."/>
            <person name="Xiao M."/>
            <person name="Li W.-J."/>
        </authorList>
    </citation>
    <scope>NUCLEOTIDE SEQUENCE [LARGE SCALE GENOMIC DNA]</scope>
    <source>
        <strain evidence="1 2">SYSU K30002</strain>
    </source>
</reference>
<dbReference type="Proteomes" id="UP000287910">
    <property type="component" value="Unassembled WGS sequence"/>
</dbReference>
<keyword evidence="2" id="KW-1185">Reference proteome</keyword>
<proteinExistence type="predicted"/>
<accession>A0A432L966</accession>
<dbReference type="AlphaFoldDB" id="A0A432L966"/>
<protein>
    <submittedName>
        <fullName evidence="1">Uncharacterized protein</fullName>
    </submittedName>
</protein>
<gene>
    <name evidence="1" type="ORF">EK386_15565</name>
</gene>
<sequence length="68" mass="8134">MYRKLIGRTLLVIFVLTLEVTKIEDEEYQTVTKQVAEEYEYEIIAKNFTEENVVLEYPQITNFKDRGK</sequence>
<evidence type="ECO:0000313" key="1">
    <source>
        <dbReference type="EMBL" id="RUL49327.1"/>
    </source>
</evidence>
<evidence type="ECO:0000313" key="2">
    <source>
        <dbReference type="Proteomes" id="UP000287910"/>
    </source>
</evidence>
<dbReference type="EMBL" id="RYYR01000026">
    <property type="protein sequence ID" value="RUL49327.1"/>
    <property type="molecule type" value="Genomic_DNA"/>
</dbReference>
<name>A0A432L966_9BACI</name>
<comment type="caution">
    <text evidence="1">The sequence shown here is derived from an EMBL/GenBank/DDBJ whole genome shotgun (WGS) entry which is preliminary data.</text>
</comment>
<dbReference type="RefSeq" id="WP_126660101.1">
    <property type="nucleotide sequence ID" value="NZ_RYYR01000026.1"/>
</dbReference>